<accession>F6D4F6</accession>
<sequence>MGLLSTKEKSPEEQRIDELMSKPINNSVKPHLKQTLKNMAKTGKSMDEIERYYRETAAKTRFIEERKAEYVTEAKLADEVYKAYVTDGISRLDKVNGRFLASQSVKTDILIEQNNQIIKLLEIIVNKGNNGLPMTFCSECGTQNNNAAKYCEKCGTKI</sequence>
<dbReference type="Proteomes" id="UP000009231">
    <property type="component" value="Chromosome"/>
</dbReference>
<organism evidence="2 3">
    <name type="scientific">Methanobacterium paludis (strain DSM 25820 / JCM 18151 / SWAN1)</name>
    <dbReference type="NCBI Taxonomy" id="868131"/>
    <lineage>
        <taxon>Archaea</taxon>
        <taxon>Methanobacteriati</taxon>
        <taxon>Methanobacteriota</taxon>
        <taxon>Methanomada group</taxon>
        <taxon>Methanobacteria</taxon>
        <taxon>Methanobacteriales</taxon>
        <taxon>Methanobacteriaceae</taxon>
        <taxon>Methanobacterium</taxon>
    </lineage>
</organism>
<keyword evidence="3" id="KW-1185">Reference proteome</keyword>
<feature type="domain" description="Zinc-ribbon" evidence="1">
    <location>
        <begin position="136"/>
        <end position="158"/>
    </location>
</feature>
<gene>
    <name evidence="2" type="ordered locus">MSWAN_1808</name>
</gene>
<dbReference type="RefSeq" id="WP_013826318.1">
    <property type="nucleotide sequence ID" value="NC_015574.1"/>
</dbReference>
<reference evidence="2 3" key="1">
    <citation type="journal article" date="2014" name="Int. J. Syst. Evol. Microbiol.">
        <title>Methanobacterium paludis sp. nov. and a novel strain of Methanobacterium lacus isolated from northern peatlands.</title>
        <authorList>
            <person name="Cadillo-Quiroz H."/>
            <person name="Brauer S.L."/>
            <person name="Goodson N."/>
            <person name="Yavitt J.B."/>
            <person name="Zinder S.H."/>
        </authorList>
    </citation>
    <scope>NUCLEOTIDE SEQUENCE [LARGE SCALE GENOMIC DNA]</scope>
    <source>
        <strain evidence="3">DSM 25820 / JCM 18151 / SWAN1</strain>
    </source>
</reference>
<evidence type="ECO:0000259" key="1">
    <source>
        <dbReference type="Pfam" id="PF13240"/>
    </source>
</evidence>
<dbReference type="EMBL" id="CP002772">
    <property type="protein sequence ID" value="AEG18819.1"/>
    <property type="molecule type" value="Genomic_DNA"/>
</dbReference>
<dbReference type="GeneID" id="10669318"/>
<dbReference type="eggNOG" id="arCOG01917">
    <property type="taxonomic scope" value="Archaea"/>
</dbReference>
<dbReference type="STRING" id="868131.MSWAN_1808"/>
<dbReference type="OrthoDB" id="377558at2157"/>
<protein>
    <recommendedName>
        <fullName evidence="1">Zinc-ribbon domain-containing protein</fullName>
    </recommendedName>
</protein>
<dbReference type="InterPro" id="IPR026870">
    <property type="entry name" value="Zinc_ribbon_dom"/>
</dbReference>
<dbReference type="HOGENOM" id="CLU_140793_0_0_2"/>
<dbReference type="AlphaFoldDB" id="F6D4F6"/>
<name>F6D4F6_METPW</name>
<dbReference type="KEGG" id="mew:MSWAN_1808"/>
<dbReference type="Pfam" id="PF13240">
    <property type="entry name" value="Zn_Ribbon_1"/>
    <property type="match status" value="1"/>
</dbReference>
<evidence type="ECO:0000313" key="3">
    <source>
        <dbReference type="Proteomes" id="UP000009231"/>
    </source>
</evidence>
<evidence type="ECO:0000313" key="2">
    <source>
        <dbReference type="EMBL" id="AEG18819.1"/>
    </source>
</evidence>
<proteinExistence type="predicted"/>